<protein>
    <submittedName>
        <fullName evidence="1">Uncharacterized protein</fullName>
    </submittedName>
</protein>
<evidence type="ECO:0000313" key="2">
    <source>
        <dbReference type="Proteomes" id="UP001521184"/>
    </source>
</evidence>
<name>A0ABR3TV84_9PEZI</name>
<reference evidence="1 2" key="1">
    <citation type="journal article" date="2023" name="Plant Dis.">
        <title>First Report of Diplodia intermedia Causing Canker and Dieback Diseases on Apple Trees in Canada.</title>
        <authorList>
            <person name="Ellouze W."/>
            <person name="Ilyukhin E."/>
            <person name="Sulman M."/>
            <person name="Ali S."/>
        </authorList>
    </citation>
    <scope>NUCLEOTIDE SEQUENCE [LARGE SCALE GENOMIC DNA]</scope>
    <source>
        <strain evidence="1 2">M45-28</strain>
    </source>
</reference>
<evidence type="ECO:0000313" key="1">
    <source>
        <dbReference type="EMBL" id="KAL1644763.1"/>
    </source>
</evidence>
<comment type="caution">
    <text evidence="1">The sequence shown here is derived from an EMBL/GenBank/DDBJ whole genome shotgun (WGS) entry which is preliminary data.</text>
</comment>
<accession>A0ABR3TV84</accession>
<organism evidence="1 2">
    <name type="scientific">Diplodia intermedia</name>
    <dbReference type="NCBI Taxonomy" id="856260"/>
    <lineage>
        <taxon>Eukaryota</taxon>
        <taxon>Fungi</taxon>
        <taxon>Dikarya</taxon>
        <taxon>Ascomycota</taxon>
        <taxon>Pezizomycotina</taxon>
        <taxon>Dothideomycetes</taxon>
        <taxon>Dothideomycetes incertae sedis</taxon>
        <taxon>Botryosphaeriales</taxon>
        <taxon>Botryosphaeriaceae</taxon>
        <taxon>Diplodia</taxon>
    </lineage>
</organism>
<dbReference type="Proteomes" id="UP001521184">
    <property type="component" value="Unassembled WGS sequence"/>
</dbReference>
<sequence length="82" mass="9497">MMKLHLSILKSEHRDFDDVWTDQFDAHPKNLLDKLAMMVILSEDGEEVVAQPVLRTHTYSTQRSHPGLFLQVKDIQIKIAPE</sequence>
<proteinExistence type="predicted"/>
<dbReference type="EMBL" id="JAKEKT020000022">
    <property type="protein sequence ID" value="KAL1644763.1"/>
    <property type="molecule type" value="Genomic_DNA"/>
</dbReference>
<gene>
    <name evidence="1" type="ORF">SLS58_004228</name>
</gene>
<keyword evidence="2" id="KW-1185">Reference proteome</keyword>